<accession>A0AAN6JQQ6</accession>
<protein>
    <recommendedName>
        <fullName evidence="5">Mid2 domain-containing protein</fullName>
    </recommendedName>
</protein>
<keyword evidence="2" id="KW-0812">Transmembrane</keyword>
<keyword evidence="2" id="KW-1133">Transmembrane helix</keyword>
<dbReference type="EMBL" id="JAPDMZ010000165">
    <property type="protein sequence ID" value="KAK0547319.1"/>
    <property type="molecule type" value="Genomic_DNA"/>
</dbReference>
<feature type="region of interest" description="Disordered" evidence="1">
    <location>
        <begin position="190"/>
        <end position="213"/>
    </location>
</feature>
<comment type="caution">
    <text evidence="3">The sequence shown here is derived from an EMBL/GenBank/DDBJ whole genome shotgun (WGS) entry which is preliminary data.</text>
</comment>
<reference evidence="3" key="1">
    <citation type="journal article" date="2023" name="PhytoFront">
        <title>Draft Genome Resources of Seven Strains of Tilletia horrida, Causal Agent of Kernel Smut of Rice.</title>
        <authorList>
            <person name="Khanal S."/>
            <person name="Antony Babu S."/>
            <person name="Zhou X.G."/>
        </authorList>
    </citation>
    <scope>NUCLEOTIDE SEQUENCE</scope>
    <source>
        <strain evidence="3">TX6</strain>
    </source>
</reference>
<evidence type="ECO:0008006" key="5">
    <source>
        <dbReference type="Google" id="ProtNLM"/>
    </source>
</evidence>
<feature type="compositionally biased region" description="Low complexity" evidence="1">
    <location>
        <begin position="190"/>
        <end position="203"/>
    </location>
</feature>
<keyword evidence="2" id="KW-0472">Membrane</keyword>
<name>A0AAN6JQQ6_9BASI</name>
<dbReference type="Proteomes" id="UP001176517">
    <property type="component" value="Unassembled WGS sequence"/>
</dbReference>
<gene>
    <name evidence="3" type="ORF">OC846_004917</name>
</gene>
<evidence type="ECO:0000256" key="1">
    <source>
        <dbReference type="SAM" id="MobiDB-lite"/>
    </source>
</evidence>
<dbReference type="AlphaFoldDB" id="A0AAN6JQQ6"/>
<evidence type="ECO:0000256" key="2">
    <source>
        <dbReference type="SAM" id="Phobius"/>
    </source>
</evidence>
<feature type="compositionally biased region" description="Gly residues" evidence="1">
    <location>
        <begin position="204"/>
        <end position="213"/>
    </location>
</feature>
<organism evidence="3 4">
    <name type="scientific">Tilletia horrida</name>
    <dbReference type="NCBI Taxonomy" id="155126"/>
    <lineage>
        <taxon>Eukaryota</taxon>
        <taxon>Fungi</taxon>
        <taxon>Dikarya</taxon>
        <taxon>Basidiomycota</taxon>
        <taxon>Ustilaginomycotina</taxon>
        <taxon>Exobasidiomycetes</taxon>
        <taxon>Tilletiales</taxon>
        <taxon>Tilletiaceae</taxon>
        <taxon>Tilletia</taxon>
    </lineage>
</organism>
<keyword evidence="4" id="KW-1185">Reference proteome</keyword>
<evidence type="ECO:0000313" key="4">
    <source>
        <dbReference type="Proteomes" id="UP001176517"/>
    </source>
</evidence>
<evidence type="ECO:0000313" key="3">
    <source>
        <dbReference type="EMBL" id="KAK0547319.1"/>
    </source>
</evidence>
<feature type="transmembrane region" description="Helical" evidence="2">
    <location>
        <begin position="221"/>
        <end position="246"/>
    </location>
</feature>
<sequence>MRLTSAFSCNSQRSSSTASSRLTFLPLLSTLTFLLTLFVAPSQAGFDFKIIPDECPNVNMQISIGTSDGSMSAAGVNVTWAKSPPSGSIYSPPPFISEIVDLGTNALVYSGNNDKVWFFNYSLGPQYDDQLIHSVFVNATLLDANNAPLKNFLGFTYFKKTFMDPLCKTTGTGNSFPTLSGSFPGFVTPTTTGTNSGDMSDTGSNGGGGGGSGNKNKGKDIAVIVGLSLGIVGGIITIIVVAVVFWRKRQVKAGKRREINPYAADHMGSDAREWKPVN</sequence>
<proteinExistence type="predicted"/>